<evidence type="ECO:0000256" key="4">
    <source>
        <dbReference type="ARBA" id="ARBA00022692"/>
    </source>
</evidence>
<comment type="similarity">
    <text evidence="2">Belongs to the USE1 family.</text>
</comment>
<name>A0A4U0Y3I9_9PEZI</name>
<dbReference type="GO" id="GO:0031201">
    <property type="term" value="C:SNARE complex"/>
    <property type="evidence" value="ECO:0007669"/>
    <property type="project" value="TreeGrafter"/>
</dbReference>
<keyword evidence="3" id="KW-0813">Transport</keyword>
<dbReference type="PANTHER" id="PTHR13050:SF7">
    <property type="entry name" value="VESICLE TRANSPORT PROTEIN USE1"/>
    <property type="match status" value="1"/>
</dbReference>
<dbReference type="GO" id="GO:0006890">
    <property type="term" value="P:retrograde vesicle-mediated transport, Golgi to endoplasmic reticulum"/>
    <property type="evidence" value="ECO:0007669"/>
    <property type="project" value="TreeGrafter"/>
</dbReference>
<evidence type="ECO:0000256" key="7">
    <source>
        <dbReference type="ARBA" id="ARBA00022927"/>
    </source>
</evidence>
<keyword evidence="7" id="KW-0653">Protein transport</keyword>
<dbReference type="OrthoDB" id="3231855at2759"/>
<evidence type="ECO:0000313" key="13">
    <source>
        <dbReference type="Proteomes" id="UP000309340"/>
    </source>
</evidence>
<feature type="transmembrane region" description="Helical" evidence="11">
    <location>
        <begin position="268"/>
        <end position="291"/>
    </location>
</feature>
<accession>A0A4U0Y3I9</accession>
<dbReference type="Proteomes" id="UP000309340">
    <property type="component" value="Unassembled WGS sequence"/>
</dbReference>
<dbReference type="AlphaFoldDB" id="A0A4U0Y3I9"/>
<evidence type="ECO:0000256" key="9">
    <source>
        <dbReference type="ARBA" id="ARBA00023136"/>
    </source>
</evidence>
<gene>
    <name evidence="12" type="ORF">B0A55_01038</name>
</gene>
<evidence type="ECO:0000256" key="10">
    <source>
        <dbReference type="SAM" id="MobiDB-lite"/>
    </source>
</evidence>
<reference evidence="12 13" key="1">
    <citation type="submission" date="2017-03" db="EMBL/GenBank/DDBJ databases">
        <title>Genomes of endolithic fungi from Antarctica.</title>
        <authorList>
            <person name="Coleine C."/>
            <person name="Masonjones S."/>
            <person name="Stajich J.E."/>
        </authorList>
    </citation>
    <scope>NUCLEOTIDE SEQUENCE [LARGE SCALE GENOMIC DNA]</scope>
    <source>
        <strain evidence="12 13">CCFEE 5184</strain>
    </source>
</reference>
<dbReference type="STRING" id="329884.A0A4U0Y3I9"/>
<feature type="compositionally biased region" description="Polar residues" evidence="10">
    <location>
        <begin position="159"/>
        <end position="171"/>
    </location>
</feature>
<dbReference type="PANTHER" id="PTHR13050">
    <property type="entry name" value="USE1-LIKE PROTEIN"/>
    <property type="match status" value="1"/>
</dbReference>
<dbReference type="GO" id="GO:0015031">
    <property type="term" value="P:protein transport"/>
    <property type="evidence" value="ECO:0007669"/>
    <property type="project" value="UniProtKB-KW"/>
</dbReference>
<keyword evidence="13" id="KW-1185">Reference proteome</keyword>
<evidence type="ECO:0000256" key="5">
    <source>
        <dbReference type="ARBA" id="ARBA00022824"/>
    </source>
</evidence>
<dbReference type="GO" id="GO:0005484">
    <property type="term" value="F:SNAP receptor activity"/>
    <property type="evidence" value="ECO:0007669"/>
    <property type="project" value="TreeGrafter"/>
</dbReference>
<comment type="caution">
    <text evidence="12">The sequence shown here is derived from an EMBL/GenBank/DDBJ whole genome shotgun (WGS) entry which is preliminary data.</text>
</comment>
<keyword evidence="9 11" id="KW-0472">Membrane</keyword>
<protein>
    <recommendedName>
        <fullName evidence="14">Synaptobrevin</fullName>
    </recommendedName>
</protein>
<evidence type="ECO:0008006" key="14">
    <source>
        <dbReference type="Google" id="ProtNLM"/>
    </source>
</evidence>
<dbReference type="GO" id="GO:0005789">
    <property type="term" value="C:endoplasmic reticulum membrane"/>
    <property type="evidence" value="ECO:0007669"/>
    <property type="project" value="UniProtKB-SubCell"/>
</dbReference>
<organism evidence="12 13">
    <name type="scientific">Friedmanniomyces simplex</name>
    <dbReference type="NCBI Taxonomy" id="329884"/>
    <lineage>
        <taxon>Eukaryota</taxon>
        <taxon>Fungi</taxon>
        <taxon>Dikarya</taxon>
        <taxon>Ascomycota</taxon>
        <taxon>Pezizomycotina</taxon>
        <taxon>Dothideomycetes</taxon>
        <taxon>Dothideomycetidae</taxon>
        <taxon>Mycosphaerellales</taxon>
        <taxon>Teratosphaeriaceae</taxon>
        <taxon>Friedmanniomyces</taxon>
    </lineage>
</organism>
<proteinExistence type="inferred from homology"/>
<keyword evidence="8 11" id="KW-1133">Transmembrane helix</keyword>
<evidence type="ECO:0000256" key="2">
    <source>
        <dbReference type="ARBA" id="ARBA00007891"/>
    </source>
</evidence>
<feature type="compositionally biased region" description="Acidic residues" evidence="10">
    <location>
        <begin position="93"/>
        <end position="115"/>
    </location>
</feature>
<evidence type="ECO:0000256" key="1">
    <source>
        <dbReference type="ARBA" id="ARBA00004163"/>
    </source>
</evidence>
<evidence type="ECO:0000313" key="12">
    <source>
        <dbReference type="EMBL" id="TKA83366.1"/>
    </source>
</evidence>
<sequence>MDTTSQTSLTRLLTKLDHSLLDPTSADPRLRHSQYERNRVSANIEYARTLLLTLEKQSATVRAQTQRQLTQADLQWKREVIKRLQARLQELNQLDEADNDEEESDDDEDGEDVEGEGGVLAYAPARKDTEAGLDTGDPQGPRVDAPQAQEIRNRRPLSASDNLTAASSTAREQLFTGRNKESEPSMSGLNRTEALISHNRTEQETLTTGLIGLARALKESSLQFSSSLEAEKDVLKRAEGGLDKSSQGMEAAEQRMGMLRRMSEGQGWWGRIKLYAFIFGLWIACFLLVFIGPKLRF</sequence>
<keyword evidence="6" id="KW-0931">ER-Golgi transport</keyword>
<dbReference type="EMBL" id="NAJQ01000010">
    <property type="protein sequence ID" value="TKA83366.1"/>
    <property type="molecule type" value="Genomic_DNA"/>
</dbReference>
<evidence type="ECO:0000256" key="3">
    <source>
        <dbReference type="ARBA" id="ARBA00022448"/>
    </source>
</evidence>
<evidence type="ECO:0000256" key="11">
    <source>
        <dbReference type="SAM" id="Phobius"/>
    </source>
</evidence>
<keyword evidence="4 11" id="KW-0812">Transmembrane</keyword>
<evidence type="ECO:0000256" key="8">
    <source>
        <dbReference type="ARBA" id="ARBA00022989"/>
    </source>
</evidence>
<keyword evidence="5" id="KW-0256">Endoplasmic reticulum</keyword>
<comment type="subcellular location">
    <subcellularLocation>
        <location evidence="1">Endoplasmic reticulum membrane</location>
        <topology evidence="1">Single-pass type IV membrane protein</topology>
    </subcellularLocation>
</comment>
<evidence type="ECO:0000256" key="6">
    <source>
        <dbReference type="ARBA" id="ARBA00022892"/>
    </source>
</evidence>
<dbReference type="InterPro" id="IPR019150">
    <property type="entry name" value="Vesicle_transport_protein_Use1"/>
</dbReference>
<feature type="region of interest" description="Disordered" evidence="10">
    <location>
        <begin position="92"/>
        <end position="188"/>
    </location>
</feature>